<dbReference type="Proteomes" id="UP000261620">
    <property type="component" value="Unplaced"/>
</dbReference>
<evidence type="ECO:0000256" key="6">
    <source>
        <dbReference type="ARBA" id="ARBA00072096"/>
    </source>
</evidence>
<dbReference type="InterPro" id="IPR020422">
    <property type="entry name" value="TYR_PHOSPHATASE_DUAL_dom"/>
</dbReference>
<accession>A0A3Q3XAF8</accession>
<dbReference type="GO" id="GO:0060271">
    <property type="term" value="P:cilium assembly"/>
    <property type="evidence" value="ECO:0007669"/>
    <property type="project" value="InterPro"/>
</dbReference>
<evidence type="ECO:0000256" key="4">
    <source>
        <dbReference type="ARBA" id="ARBA00056295"/>
    </source>
</evidence>
<keyword evidence="1" id="KW-0970">Cilium biogenesis/degradation</keyword>
<dbReference type="PANTHER" id="PTHR23339">
    <property type="entry name" value="TYROSINE SPECIFIC PROTEIN PHOSPHATASE AND DUAL SPECIFICITY PROTEIN PHOSPHATASE"/>
    <property type="match status" value="1"/>
</dbReference>
<dbReference type="Pfam" id="PF00782">
    <property type="entry name" value="DSPc"/>
    <property type="match status" value="1"/>
</dbReference>
<sequence>AGVGVVPYQITFVLLSDFIFSTSNNSVRAPRANYTIVGEAIRQVIPGHIQCSIGCGGQACKYDNPSHWSDDQQAIKGLYSSWVTDNLLAMSRPSTEIIEKCNIIDQFRRNGIKTVINLQIPGEHASCGNTLEPESGFSYCPEVFMENNIYFYNFGWSDYGVANLTTVLDMVKVMAFALQEGKIAVHCHAGLGRTGVLLACFLAYATRMTANQAILYVRAKRPNSIQTRGQLCCVRDFVQFLAPLRSVFSCAEPQYNAVTLSQYLNRQRHILHGSERKELRYLPKIVQLVSKLLLDIVENRQVIEEDILEAPDIHDIKMTLSIIEQMGPQFLAKEPRLPGSPTLPRHFNEPPLFYHRKSLSYSESDLRRLGSQLNLLTQPLSSLTQSNTDMSTSPTKRGLPASLCQRFSNNTSDVSHSPTGSLWKIKNEQNQKDASIFLKKVKWKTIQRSESVGNNKSDKKGSMLSRLKAEQREELAMNGMKSHVCKEEQSEKSEVPFITLQSELSLDARRLLVAQALAVDLFLDGEKEHKTKVLAWQAELNQGGGWERLCMERDPFVLSGLMWAWLEQLKEPVLSIQEAKTLNPDNSDTQTGLDTLDKAPKETLTCILGCMAHMLKIPEEVENAFLNRTIKAFTWMKNDSEDASKVYESMTAVLQCVLEDMRCTDGEDDTNMSPSCLT</sequence>
<evidence type="ECO:0000256" key="3">
    <source>
        <dbReference type="ARBA" id="ARBA00022912"/>
    </source>
</evidence>
<dbReference type="GO" id="GO:0004725">
    <property type="term" value="F:protein tyrosine phosphatase activity"/>
    <property type="evidence" value="ECO:0007669"/>
    <property type="project" value="InterPro"/>
</dbReference>
<dbReference type="InterPro" id="IPR029021">
    <property type="entry name" value="Prot-tyrosine_phosphatase-like"/>
</dbReference>
<protein>
    <recommendedName>
        <fullName evidence="6">Protein tyrosine phosphatase domain-containing protein 1</fullName>
    </recommendedName>
</protein>
<dbReference type="InterPro" id="IPR000340">
    <property type="entry name" value="Dual-sp_phosphatase_cat-dom"/>
</dbReference>
<keyword evidence="2" id="KW-0378">Hydrolase</keyword>
<keyword evidence="3" id="KW-0904">Protein phosphatase</keyword>
<dbReference type="Ensembl" id="ENSMMOT00000022960.1">
    <property type="protein sequence ID" value="ENSMMOP00000022589.1"/>
    <property type="gene ID" value="ENSMMOG00000017169.1"/>
</dbReference>
<dbReference type="SMART" id="SM00404">
    <property type="entry name" value="PTPc_motif"/>
    <property type="match status" value="1"/>
</dbReference>
<dbReference type="InterPro" id="IPR016130">
    <property type="entry name" value="Tyr_Pase_AS"/>
</dbReference>
<organism evidence="9 10">
    <name type="scientific">Mola mola</name>
    <name type="common">Ocean sunfish</name>
    <name type="synonym">Tetraodon mola</name>
    <dbReference type="NCBI Taxonomy" id="94237"/>
    <lineage>
        <taxon>Eukaryota</taxon>
        <taxon>Metazoa</taxon>
        <taxon>Chordata</taxon>
        <taxon>Craniata</taxon>
        <taxon>Vertebrata</taxon>
        <taxon>Euteleostomi</taxon>
        <taxon>Actinopterygii</taxon>
        <taxon>Neopterygii</taxon>
        <taxon>Teleostei</taxon>
        <taxon>Neoteleostei</taxon>
        <taxon>Acanthomorphata</taxon>
        <taxon>Eupercaria</taxon>
        <taxon>Tetraodontiformes</taxon>
        <taxon>Molidae</taxon>
        <taxon>Mola</taxon>
    </lineage>
</organism>
<dbReference type="PROSITE" id="PS00383">
    <property type="entry name" value="TYR_PHOSPHATASE_1"/>
    <property type="match status" value="1"/>
</dbReference>
<dbReference type="SMART" id="SM00195">
    <property type="entry name" value="DSPc"/>
    <property type="match status" value="1"/>
</dbReference>
<name>A0A3Q3XAF8_MOLML</name>
<dbReference type="InterPro" id="IPR003595">
    <property type="entry name" value="Tyr_Pase_cat"/>
</dbReference>
<dbReference type="FunFam" id="3.90.190.10:FF:000027">
    <property type="entry name" value="Protein tyrosine phosphatase domain containing 1"/>
    <property type="match status" value="1"/>
</dbReference>
<evidence type="ECO:0000313" key="10">
    <source>
        <dbReference type="Proteomes" id="UP000261620"/>
    </source>
</evidence>
<dbReference type="PROSITE" id="PS50054">
    <property type="entry name" value="TYR_PHOSPHATASE_DUAL"/>
    <property type="match status" value="1"/>
</dbReference>
<feature type="domain" description="Tyrosine-protein phosphatase" evidence="7">
    <location>
        <begin position="79"/>
        <end position="250"/>
    </location>
</feature>
<evidence type="ECO:0000256" key="5">
    <source>
        <dbReference type="ARBA" id="ARBA00060867"/>
    </source>
</evidence>
<dbReference type="InterPro" id="IPR050561">
    <property type="entry name" value="PTP"/>
</dbReference>
<evidence type="ECO:0000259" key="8">
    <source>
        <dbReference type="PROSITE" id="PS50056"/>
    </source>
</evidence>
<evidence type="ECO:0000256" key="1">
    <source>
        <dbReference type="ARBA" id="ARBA00022794"/>
    </source>
</evidence>
<proteinExistence type="inferred from homology"/>
<feature type="domain" description="Tyrosine specific protein phosphatases" evidence="8">
    <location>
        <begin position="165"/>
        <end position="232"/>
    </location>
</feature>
<evidence type="ECO:0000256" key="2">
    <source>
        <dbReference type="ARBA" id="ARBA00022801"/>
    </source>
</evidence>
<dbReference type="PROSITE" id="PS50056">
    <property type="entry name" value="TYR_PHOSPHATASE_2"/>
    <property type="match status" value="1"/>
</dbReference>
<reference evidence="9" key="2">
    <citation type="submission" date="2025-09" db="UniProtKB">
        <authorList>
            <consortium name="Ensembl"/>
        </authorList>
    </citation>
    <scope>IDENTIFICATION</scope>
</reference>
<evidence type="ECO:0000259" key="7">
    <source>
        <dbReference type="PROSITE" id="PS50054"/>
    </source>
</evidence>
<evidence type="ECO:0000313" key="9">
    <source>
        <dbReference type="Ensembl" id="ENSMMOP00000022589.1"/>
    </source>
</evidence>
<reference evidence="9" key="1">
    <citation type="submission" date="2025-08" db="UniProtKB">
        <authorList>
            <consortium name="Ensembl"/>
        </authorList>
    </citation>
    <scope>IDENTIFICATION</scope>
</reference>
<dbReference type="STRING" id="94237.ENSMMOP00000022589"/>
<dbReference type="CDD" id="cd14506">
    <property type="entry name" value="PTP_PTPDC1"/>
    <property type="match status" value="1"/>
</dbReference>
<dbReference type="Gene3D" id="3.90.190.10">
    <property type="entry name" value="Protein tyrosine phosphatase superfamily"/>
    <property type="match status" value="1"/>
</dbReference>
<comment type="similarity">
    <text evidence="5">Belongs to the protein-tyrosine phosphatase family. Non-receptor class PTPDC1 subfamily.</text>
</comment>
<keyword evidence="10" id="KW-1185">Reference proteome</keyword>
<dbReference type="AlphaFoldDB" id="A0A3Q3XAF8"/>
<comment type="function">
    <text evidence="4">May play roles in cilia formation and/or maintenance.</text>
</comment>
<dbReference type="InterPro" id="IPR000387">
    <property type="entry name" value="Tyr_Pase_dom"/>
</dbReference>
<dbReference type="InterPro" id="IPR049573">
    <property type="entry name" value="PTPDC1_PTP"/>
</dbReference>
<dbReference type="SUPFAM" id="SSF52799">
    <property type="entry name" value="(Phosphotyrosine protein) phosphatases II"/>
    <property type="match status" value="1"/>
</dbReference>